<reference evidence="2" key="1">
    <citation type="journal article" date="2021" name="PeerJ">
        <title>Extensive microbial diversity within the chicken gut microbiome revealed by metagenomics and culture.</title>
        <authorList>
            <person name="Gilroy R."/>
            <person name="Ravi A."/>
            <person name="Getino M."/>
            <person name="Pursley I."/>
            <person name="Horton D.L."/>
            <person name="Alikhan N.F."/>
            <person name="Baker D."/>
            <person name="Gharbi K."/>
            <person name="Hall N."/>
            <person name="Watson M."/>
            <person name="Adriaenssens E.M."/>
            <person name="Foster-Nyarko E."/>
            <person name="Jarju S."/>
            <person name="Secka A."/>
            <person name="Antonio M."/>
            <person name="Oren A."/>
            <person name="Chaudhuri R.R."/>
            <person name="La Ragione R."/>
            <person name="Hildebrand F."/>
            <person name="Pallen M.J."/>
        </authorList>
    </citation>
    <scope>NUCLEOTIDE SEQUENCE</scope>
    <source>
        <strain evidence="2">ChiGjej1B1-98</strain>
    </source>
</reference>
<name>A0A9D1YV27_9MICO</name>
<evidence type="ECO:0000313" key="2">
    <source>
        <dbReference type="EMBL" id="HIY66344.1"/>
    </source>
</evidence>
<dbReference type="Proteomes" id="UP000824005">
    <property type="component" value="Unassembled WGS sequence"/>
</dbReference>
<accession>A0A9D1YV27</accession>
<reference evidence="2" key="2">
    <citation type="submission" date="2021-04" db="EMBL/GenBank/DDBJ databases">
        <authorList>
            <person name="Gilroy R."/>
        </authorList>
    </citation>
    <scope>NUCLEOTIDE SEQUENCE</scope>
    <source>
        <strain evidence="2">ChiGjej1B1-98</strain>
    </source>
</reference>
<feature type="region of interest" description="Disordered" evidence="1">
    <location>
        <begin position="56"/>
        <end position="127"/>
    </location>
</feature>
<organism evidence="2 3">
    <name type="scientific">Candidatus Agrococcus pullicola</name>
    <dbReference type="NCBI Taxonomy" id="2838429"/>
    <lineage>
        <taxon>Bacteria</taxon>
        <taxon>Bacillati</taxon>
        <taxon>Actinomycetota</taxon>
        <taxon>Actinomycetes</taxon>
        <taxon>Micrococcales</taxon>
        <taxon>Microbacteriaceae</taxon>
        <taxon>Agrococcus</taxon>
    </lineage>
</organism>
<evidence type="ECO:0000313" key="3">
    <source>
        <dbReference type="Proteomes" id="UP000824005"/>
    </source>
</evidence>
<comment type="caution">
    <text evidence="2">The sequence shown here is derived from an EMBL/GenBank/DDBJ whole genome shotgun (WGS) entry which is preliminary data.</text>
</comment>
<feature type="compositionally biased region" description="Polar residues" evidence="1">
    <location>
        <begin position="68"/>
        <end position="112"/>
    </location>
</feature>
<protein>
    <submittedName>
        <fullName evidence="2">Uncharacterized protein</fullName>
    </submittedName>
</protein>
<gene>
    <name evidence="2" type="ORF">H9830_08730</name>
</gene>
<evidence type="ECO:0000256" key="1">
    <source>
        <dbReference type="SAM" id="MobiDB-lite"/>
    </source>
</evidence>
<dbReference type="AlphaFoldDB" id="A0A9D1YV27"/>
<proteinExistence type="predicted"/>
<dbReference type="EMBL" id="DXDC01000264">
    <property type="protein sequence ID" value="HIY66344.1"/>
    <property type="molecule type" value="Genomic_DNA"/>
</dbReference>
<feature type="compositionally biased region" description="Basic and acidic residues" evidence="1">
    <location>
        <begin position="56"/>
        <end position="67"/>
    </location>
</feature>
<sequence>MKTKMKLHIEAQGEPKEGMALTLCDTEVPVRQIASYMPKASCDDCRTTAKDILQAHFRERSTDRDRTPSPQSSEARQQSNHFQRLDFPQSSTPTSGTVLKNEAGTTGTSYQRLNPLGNEASRPGWGR</sequence>